<protein>
    <submittedName>
        <fullName evidence="9">Uncharacterized protein AlNc14C394G11304</fullName>
    </submittedName>
</protein>
<evidence type="ECO:0000256" key="4">
    <source>
        <dbReference type="ARBA" id="ARBA00022454"/>
    </source>
</evidence>
<feature type="domain" description="BRCT" evidence="8">
    <location>
        <begin position="23"/>
        <end position="104"/>
    </location>
</feature>
<dbReference type="SUPFAM" id="SSF46689">
    <property type="entry name" value="Homeodomain-like"/>
    <property type="match status" value="1"/>
</dbReference>
<dbReference type="InterPro" id="IPR036420">
    <property type="entry name" value="BRCT_dom_sf"/>
</dbReference>
<dbReference type="PANTHER" id="PTHR16466:SF6">
    <property type="entry name" value="TELOMERIC REPEAT-BINDING FACTOR 2-INTERACTING PROTEIN 1"/>
    <property type="match status" value="1"/>
</dbReference>
<evidence type="ECO:0000256" key="6">
    <source>
        <dbReference type="ARBA" id="ARBA00023242"/>
    </source>
</evidence>
<evidence type="ECO:0000313" key="9">
    <source>
        <dbReference type="EMBL" id="CCA26600.1"/>
    </source>
</evidence>
<evidence type="ECO:0000256" key="7">
    <source>
        <dbReference type="SAM" id="MobiDB-lite"/>
    </source>
</evidence>
<dbReference type="Gene3D" id="3.40.50.10190">
    <property type="entry name" value="BRCT domain"/>
    <property type="match status" value="1"/>
</dbReference>
<dbReference type="InterPro" id="IPR001357">
    <property type="entry name" value="BRCT_dom"/>
</dbReference>
<comment type="subcellular location">
    <subcellularLocation>
        <location evidence="2">Chromosome</location>
        <location evidence="2">Telomere</location>
    </subcellularLocation>
    <subcellularLocation>
        <location evidence="1">Nucleus</location>
    </subcellularLocation>
</comment>
<gene>
    <name evidence="9" type="primary">AlNc14C394G11304</name>
    <name evidence="9" type="ORF">ALNC14_127440</name>
</gene>
<feature type="compositionally biased region" description="Basic residues" evidence="7">
    <location>
        <begin position="244"/>
        <end position="255"/>
    </location>
</feature>
<dbReference type="InterPro" id="IPR015010">
    <property type="entry name" value="TERF2IP_Myb"/>
</dbReference>
<name>F0WYP1_9STRA</name>
<dbReference type="HOGENOM" id="CLU_035007_0_0_1"/>
<dbReference type="Gene3D" id="1.10.10.60">
    <property type="entry name" value="Homeodomain-like"/>
    <property type="match status" value="1"/>
</dbReference>
<dbReference type="InterPro" id="IPR039595">
    <property type="entry name" value="TE2IP/Rap1"/>
</dbReference>
<feature type="region of interest" description="Disordered" evidence="7">
    <location>
        <begin position="1"/>
        <end position="23"/>
    </location>
</feature>
<evidence type="ECO:0000256" key="3">
    <source>
        <dbReference type="ARBA" id="ARBA00010467"/>
    </source>
</evidence>
<dbReference type="CDD" id="cd11655">
    <property type="entry name" value="rap1_myb-like"/>
    <property type="match status" value="1"/>
</dbReference>
<sequence length="458" mass="52786">MTKRTDRSKEDENSDEERKESHVETEIFSGMQFYISRLVKNEQGREVGHLIQKNGGVVSSKSSSKVIELVDQSELKPEKNWVSTDFIYDSIKAKQLKPIDLYQYKIRIQESLQAKRLRVPYTIQDDARMLKFLTTQKQQWKSMESVPQNFWKLAERHKVTNHSAQSMHERFRKKLRGYTPSQVAQVIKQAFSDPDPSSDLEEEYVNVTPIKRDKRSNPPEAPNREDKAAEHSSGSDSDILQSRAPRKRPDRKRSKGTLENESKNENSPTRPSEKTQSGTSYPPVWKKLGQLSSEEQEKMFEQPEWRRLLQAAHHVLLENESKKLKIEEKSAPEAKSATRMIDRSKKLFVKSRELVRVEADSESVGNLIRQIQFESKQTINAVIHALFYANGDIAMARDFLKGGGHKGMWTSEEDKLLLRKYREATPEMIAIARENGDLATISKSAQAISLRIEYLLKP</sequence>
<keyword evidence="4" id="KW-0158">Chromosome</keyword>
<feature type="region of interest" description="Disordered" evidence="7">
    <location>
        <begin position="190"/>
        <end position="285"/>
    </location>
</feature>
<dbReference type="AlphaFoldDB" id="F0WYP1"/>
<dbReference type="GO" id="GO:0010833">
    <property type="term" value="P:telomere maintenance via telomere lengthening"/>
    <property type="evidence" value="ECO:0007669"/>
    <property type="project" value="TreeGrafter"/>
</dbReference>
<dbReference type="GO" id="GO:0031848">
    <property type="term" value="P:protection from non-homologous end joining at telomere"/>
    <property type="evidence" value="ECO:0007669"/>
    <property type="project" value="TreeGrafter"/>
</dbReference>
<dbReference type="SUPFAM" id="SSF52113">
    <property type="entry name" value="BRCT domain"/>
    <property type="match status" value="1"/>
</dbReference>
<dbReference type="EMBL" id="FR824437">
    <property type="protein sequence ID" value="CCA26600.1"/>
    <property type="molecule type" value="Genomic_DNA"/>
</dbReference>
<reference evidence="9" key="2">
    <citation type="submission" date="2011-02" db="EMBL/GenBank/DDBJ databases">
        <authorList>
            <person name="MacLean D."/>
        </authorList>
    </citation>
    <scope>NUCLEOTIDE SEQUENCE</scope>
</reference>
<feature type="compositionally biased region" description="Polar residues" evidence="7">
    <location>
        <begin position="265"/>
        <end position="280"/>
    </location>
</feature>
<proteinExistence type="inferred from homology"/>
<evidence type="ECO:0000256" key="5">
    <source>
        <dbReference type="ARBA" id="ARBA00022895"/>
    </source>
</evidence>
<reference evidence="9" key="1">
    <citation type="journal article" date="2011" name="PLoS Biol.">
        <title>Gene gain and loss during evolution of obligate parasitism in the white rust pathogen of Arabidopsis thaliana.</title>
        <authorList>
            <person name="Kemen E."/>
            <person name="Gardiner A."/>
            <person name="Schultz-Larsen T."/>
            <person name="Kemen A.C."/>
            <person name="Balmuth A.L."/>
            <person name="Robert-Seilaniantz A."/>
            <person name="Bailey K."/>
            <person name="Holub E."/>
            <person name="Studholme D.J."/>
            <person name="Maclean D."/>
            <person name="Jones J.D."/>
        </authorList>
    </citation>
    <scope>NUCLEOTIDE SEQUENCE</scope>
</reference>
<dbReference type="PROSITE" id="PS50172">
    <property type="entry name" value="BRCT"/>
    <property type="match status" value="1"/>
</dbReference>
<accession>F0WYP1</accession>
<dbReference type="GO" id="GO:0070187">
    <property type="term" value="C:shelterin complex"/>
    <property type="evidence" value="ECO:0007669"/>
    <property type="project" value="TreeGrafter"/>
</dbReference>
<dbReference type="PANTHER" id="PTHR16466">
    <property type="entry name" value="TELOMERE REPEAT-BINDING FACTOR 2-INTERACTING PROTEIN 1"/>
    <property type="match status" value="1"/>
</dbReference>
<organism evidence="9">
    <name type="scientific">Albugo laibachii Nc14</name>
    <dbReference type="NCBI Taxonomy" id="890382"/>
    <lineage>
        <taxon>Eukaryota</taxon>
        <taxon>Sar</taxon>
        <taxon>Stramenopiles</taxon>
        <taxon>Oomycota</taxon>
        <taxon>Peronosporomycetes</taxon>
        <taxon>Albuginales</taxon>
        <taxon>Albuginaceae</taxon>
        <taxon>Albugo</taxon>
    </lineage>
</organism>
<dbReference type="InterPro" id="IPR009057">
    <property type="entry name" value="Homeodomain-like_sf"/>
</dbReference>
<evidence type="ECO:0000256" key="2">
    <source>
        <dbReference type="ARBA" id="ARBA00004574"/>
    </source>
</evidence>
<keyword evidence="6" id="KW-0539">Nucleus</keyword>
<keyword evidence="5" id="KW-0779">Telomere</keyword>
<evidence type="ECO:0000259" key="8">
    <source>
        <dbReference type="PROSITE" id="PS50172"/>
    </source>
</evidence>
<evidence type="ECO:0000256" key="1">
    <source>
        <dbReference type="ARBA" id="ARBA00004123"/>
    </source>
</evidence>
<comment type="similarity">
    <text evidence="3">Belongs to the RAP1 family.</text>
</comment>
<dbReference type="Pfam" id="PF08914">
    <property type="entry name" value="Myb_Rap1"/>
    <property type="match status" value="1"/>
</dbReference>
<dbReference type="GO" id="GO:0042162">
    <property type="term" value="F:telomeric DNA binding"/>
    <property type="evidence" value="ECO:0007669"/>
    <property type="project" value="TreeGrafter"/>
</dbReference>
<dbReference type="Pfam" id="PF16589">
    <property type="entry name" value="BRCT_2"/>
    <property type="match status" value="1"/>
</dbReference>